<dbReference type="AlphaFoldDB" id="A0A316C0K0"/>
<evidence type="ECO:0000313" key="2">
    <source>
        <dbReference type="EMBL" id="PWJ81522.1"/>
    </source>
</evidence>
<feature type="domain" description="DUF4942" evidence="1">
    <location>
        <begin position="143"/>
        <end position="294"/>
    </location>
</feature>
<comment type="caution">
    <text evidence="2">The sequence shown here is derived from an EMBL/GenBank/DDBJ whole genome shotgun (WGS) entry which is preliminary data.</text>
</comment>
<reference evidence="2 3" key="1">
    <citation type="submission" date="2018-05" db="EMBL/GenBank/DDBJ databases">
        <title>Genomic Encyclopedia of Type Strains, Phase IV (KMG-IV): sequencing the most valuable type-strain genomes for metagenomic binning, comparative biology and taxonomic classification.</title>
        <authorList>
            <person name="Goeker M."/>
        </authorList>
    </citation>
    <scope>NUCLEOTIDE SEQUENCE [LARGE SCALE GENOMIC DNA]</scope>
    <source>
        <strain evidence="2 3">DSM 6986</strain>
    </source>
</reference>
<evidence type="ECO:0000259" key="1">
    <source>
        <dbReference type="Pfam" id="PF13708"/>
    </source>
</evidence>
<dbReference type="InterPro" id="IPR029063">
    <property type="entry name" value="SAM-dependent_MTases_sf"/>
</dbReference>
<name>A0A316C0K0_PSESE</name>
<dbReference type="InterPro" id="IPR031339">
    <property type="entry name" value="DUF4942"/>
</dbReference>
<dbReference type="PRINTS" id="PR00507">
    <property type="entry name" value="N12N6MTFRASE"/>
</dbReference>
<protein>
    <submittedName>
        <fullName evidence="2">Uncharacterized protein DUF4942</fullName>
    </submittedName>
</protein>
<dbReference type="EMBL" id="QGGG01000010">
    <property type="protein sequence ID" value="PWJ81522.1"/>
    <property type="molecule type" value="Genomic_DNA"/>
</dbReference>
<dbReference type="SUPFAM" id="SSF53335">
    <property type="entry name" value="S-adenosyl-L-methionine-dependent methyltransferases"/>
    <property type="match status" value="1"/>
</dbReference>
<dbReference type="Pfam" id="PF13708">
    <property type="entry name" value="DUF4942"/>
    <property type="match status" value="1"/>
</dbReference>
<sequence>MNAIIPRNTIEQIVAYRDAAVGAYHAAFDSIQCADTKLKEAALLWKSAAGEHTSSSAYSSDADEVKAFFQAVKLPDRDQFFRTAVRLIDISVWQYLVQMTDLDALMDRKAKDELRDSLKWVPENYRRGSGETHELVNLDEIMGIPPVTADNIYATIDKWAGEAEMIFRRGIATAFSTLDRRFRSHDGFKVGSRVILTYAFSSYSGSFDYGSTRDTIMDIERTFCILDGRKPNLAYGGIIGQIDNERRGYGPRQSEHHGEYFKVVGYKNGNAHLWFTRDDLVEKVNKLLAEYYGEVIGDGMTKEADPFANVKRTPAKHFGFYPTPDAAAQDLLKGVPLLQSKDKEPLTILEPSAGTGNLARRCIRTISELDNWSGGRERHAKEYRFDNRVDVVEMQPHLAAQLEAERIYRKVYATDFLSLRPSVTGLYDRIVMNPPFDLERDIDHFVHALDFLKPDGCIAAIMSAGTEFRETKKATAFRALVERMKGQFRDLPPGSFAEVGTYVNTVTVKLWKDGSRSYF</sequence>
<dbReference type="RefSeq" id="WP_109613498.1">
    <property type="nucleotide sequence ID" value="NZ_QGGG01000010.1"/>
</dbReference>
<accession>A0A316C0K0</accession>
<organism evidence="2 3">
    <name type="scientific">Pseudaminobacter salicylatoxidans</name>
    <dbReference type="NCBI Taxonomy" id="93369"/>
    <lineage>
        <taxon>Bacteria</taxon>
        <taxon>Pseudomonadati</taxon>
        <taxon>Pseudomonadota</taxon>
        <taxon>Alphaproteobacteria</taxon>
        <taxon>Hyphomicrobiales</taxon>
        <taxon>Phyllobacteriaceae</taxon>
        <taxon>Pseudaminobacter</taxon>
    </lineage>
</organism>
<dbReference type="Proteomes" id="UP000245396">
    <property type="component" value="Unassembled WGS sequence"/>
</dbReference>
<dbReference type="OrthoDB" id="270332at2"/>
<dbReference type="Gene3D" id="3.40.50.150">
    <property type="entry name" value="Vaccinia Virus protein VP39"/>
    <property type="match status" value="1"/>
</dbReference>
<proteinExistence type="predicted"/>
<evidence type="ECO:0000313" key="3">
    <source>
        <dbReference type="Proteomes" id="UP000245396"/>
    </source>
</evidence>
<keyword evidence="3" id="KW-1185">Reference proteome</keyword>
<gene>
    <name evidence="2" type="ORF">C7441_11054</name>
</gene>